<name>A0A7L9WR07_9RHOB</name>
<feature type="domain" description="DUF4168" evidence="2">
    <location>
        <begin position="48"/>
        <end position="124"/>
    </location>
</feature>
<evidence type="ECO:0000256" key="1">
    <source>
        <dbReference type="SAM" id="SignalP"/>
    </source>
</evidence>
<dbReference type="Proteomes" id="UP000594118">
    <property type="component" value="Chromosome"/>
</dbReference>
<dbReference type="KEGG" id="pshq:F3W81_12140"/>
<evidence type="ECO:0000259" key="2">
    <source>
        <dbReference type="Pfam" id="PF13767"/>
    </source>
</evidence>
<reference evidence="3 4" key="1">
    <citation type="submission" date="2019-10" db="EMBL/GenBank/DDBJ databases">
        <title>Pseudopuniceibacterium sp. HQ09 islated from Antarctica.</title>
        <authorList>
            <person name="Liao L."/>
            <person name="Su S."/>
            <person name="Chen B."/>
            <person name="Yu Y."/>
        </authorList>
    </citation>
    <scope>NUCLEOTIDE SEQUENCE [LARGE SCALE GENOMIC DNA]</scope>
    <source>
        <strain evidence="3 4">HQ09</strain>
    </source>
</reference>
<dbReference type="InterPro" id="IPR025433">
    <property type="entry name" value="DUF4168"/>
</dbReference>
<feature type="chain" id="PRO_5032489180" evidence="1">
    <location>
        <begin position="27"/>
        <end position="140"/>
    </location>
</feature>
<gene>
    <name evidence="3" type="ORF">F3W81_12140</name>
</gene>
<evidence type="ECO:0000313" key="4">
    <source>
        <dbReference type="Proteomes" id="UP000594118"/>
    </source>
</evidence>
<dbReference type="Gene3D" id="1.20.81.20">
    <property type="match status" value="1"/>
</dbReference>
<dbReference type="EMBL" id="CP045201">
    <property type="protein sequence ID" value="QOL81510.1"/>
    <property type="molecule type" value="Genomic_DNA"/>
</dbReference>
<dbReference type="AlphaFoldDB" id="A0A7L9WR07"/>
<proteinExistence type="predicted"/>
<dbReference type="Pfam" id="PF13767">
    <property type="entry name" value="DUF4168"/>
    <property type="match status" value="1"/>
</dbReference>
<protein>
    <submittedName>
        <fullName evidence="3">DUF4168 domain-containing protein</fullName>
    </submittedName>
</protein>
<feature type="signal peptide" evidence="1">
    <location>
        <begin position="1"/>
        <end position="26"/>
    </location>
</feature>
<dbReference type="RefSeq" id="WP_193079427.1">
    <property type="nucleotide sequence ID" value="NZ_CP045201.1"/>
</dbReference>
<keyword evidence="4" id="KW-1185">Reference proteome</keyword>
<accession>A0A7L9WR07</accession>
<dbReference type="InterPro" id="IPR038183">
    <property type="entry name" value="RICH_sf"/>
</dbReference>
<evidence type="ECO:0000313" key="3">
    <source>
        <dbReference type="EMBL" id="QOL81510.1"/>
    </source>
</evidence>
<organism evidence="3 4">
    <name type="scientific">Pseudooceanicola spongiae</name>
    <dbReference type="NCBI Taxonomy" id="2613965"/>
    <lineage>
        <taxon>Bacteria</taxon>
        <taxon>Pseudomonadati</taxon>
        <taxon>Pseudomonadota</taxon>
        <taxon>Alphaproteobacteria</taxon>
        <taxon>Rhodobacterales</taxon>
        <taxon>Paracoccaceae</taxon>
        <taxon>Pseudooceanicola</taxon>
    </lineage>
</organism>
<sequence length="140" mass="14746">MTFHTKLLGTAAAAGLILAPLAPAFAQEAPAPTAPPAAQTEQAQVPFSDDQIDSFVDAAVEVSEVRDTYLPQIQAAKDDSEAAELTQKAQADMAAAVSKTEGMDVDTYNKISQTAQTDPALNDRLVAMITERTKQPTNDG</sequence>
<keyword evidence="1" id="KW-0732">Signal</keyword>